<dbReference type="PANTHER" id="PTHR43297">
    <property type="entry name" value="OLIGOPEPTIDE TRANSPORT ATP-BINDING PROTEIN APPD"/>
    <property type="match status" value="1"/>
</dbReference>
<evidence type="ECO:0000256" key="2">
    <source>
        <dbReference type="ARBA" id="ARBA00005417"/>
    </source>
</evidence>
<comment type="similarity">
    <text evidence="2">Belongs to the ABC transporter superfamily.</text>
</comment>
<dbReference type="CDD" id="cd03257">
    <property type="entry name" value="ABC_NikE_OppD_transporters"/>
    <property type="match status" value="1"/>
</dbReference>
<evidence type="ECO:0000256" key="5">
    <source>
        <dbReference type="ARBA" id="ARBA00022741"/>
    </source>
</evidence>
<sequence>MSITSAARTISIPVVGAPLLEVEHLGVSFPTSSGTAAVVRDASFVVEPGTTLGIVGESGSGKSMTSLAIMGLLPRGGTATGSVRLSGHELLGRTDRDLRRIRGDRIAMVFQDPLSSLNPYYTIGLQITEAYRAHRGGSRAAARKVAVEALDRVRIADPERRFDQYPHQFSGGMRQRIMIAMAICLEPDLVICDEPTTALDVTVQAQILDLLADLQRDTGMGMIFITHDLAVVSRVADDVLVMKDGAEVERGTTEQIFTAPRAAYTRALLDALPRIDDPFESLKGVQA</sequence>
<protein>
    <submittedName>
        <fullName evidence="9">ABC transporter ATP-binding protein</fullName>
    </submittedName>
</protein>
<evidence type="ECO:0000256" key="7">
    <source>
        <dbReference type="ARBA" id="ARBA00023136"/>
    </source>
</evidence>
<dbReference type="InterPro" id="IPR017871">
    <property type="entry name" value="ABC_transporter-like_CS"/>
</dbReference>
<dbReference type="GO" id="GO:0005886">
    <property type="term" value="C:plasma membrane"/>
    <property type="evidence" value="ECO:0007669"/>
    <property type="project" value="UniProtKB-SubCell"/>
</dbReference>
<reference evidence="9" key="1">
    <citation type="submission" date="2024-05" db="EMBL/GenBank/DDBJ databases">
        <authorList>
            <person name="Yu L."/>
        </authorList>
    </citation>
    <scope>NUCLEOTIDE SEQUENCE</scope>
    <source>
        <strain evidence="9">G08B096</strain>
    </source>
</reference>
<evidence type="ECO:0000313" key="9">
    <source>
        <dbReference type="EMBL" id="XBX82703.1"/>
    </source>
</evidence>
<dbReference type="Gene3D" id="3.40.50.300">
    <property type="entry name" value="P-loop containing nucleotide triphosphate hydrolases"/>
    <property type="match status" value="1"/>
</dbReference>
<dbReference type="GO" id="GO:0016887">
    <property type="term" value="F:ATP hydrolysis activity"/>
    <property type="evidence" value="ECO:0007669"/>
    <property type="project" value="InterPro"/>
</dbReference>
<dbReference type="GO" id="GO:0015833">
    <property type="term" value="P:peptide transport"/>
    <property type="evidence" value="ECO:0007669"/>
    <property type="project" value="InterPro"/>
</dbReference>
<comment type="subcellular location">
    <subcellularLocation>
        <location evidence="1">Cell membrane</location>
        <topology evidence="1">Peripheral membrane protein</topology>
    </subcellularLocation>
</comment>
<dbReference type="Pfam" id="PF00005">
    <property type="entry name" value="ABC_tran"/>
    <property type="match status" value="1"/>
</dbReference>
<keyword evidence="6 9" id="KW-0067">ATP-binding</keyword>
<keyword evidence="5" id="KW-0547">Nucleotide-binding</keyword>
<evidence type="ECO:0000259" key="8">
    <source>
        <dbReference type="PROSITE" id="PS50893"/>
    </source>
</evidence>
<dbReference type="InterPro" id="IPR050388">
    <property type="entry name" value="ABC_Ni/Peptide_Import"/>
</dbReference>
<keyword evidence="3" id="KW-0813">Transport</keyword>
<evidence type="ECO:0000256" key="3">
    <source>
        <dbReference type="ARBA" id="ARBA00022448"/>
    </source>
</evidence>
<organism evidence="9">
    <name type="scientific">Agromyces sp. G08B096</name>
    <dbReference type="NCBI Taxonomy" id="3156399"/>
    <lineage>
        <taxon>Bacteria</taxon>
        <taxon>Bacillati</taxon>
        <taxon>Actinomycetota</taxon>
        <taxon>Actinomycetes</taxon>
        <taxon>Micrococcales</taxon>
        <taxon>Microbacteriaceae</taxon>
        <taxon>Agromyces</taxon>
    </lineage>
</organism>
<dbReference type="InterPro" id="IPR013563">
    <property type="entry name" value="Oligopep_ABC_C"/>
</dbReference>
<dbReference type="Pfam" id="PF08352">
    <property type="entry name" value="oligo_HPY"/>
    <property type="match status" value="1"/>
</dbReference>
<dbReference type="PROSITE" id="PS50893">
    <property type="entry name" value="ABC_TRANSPORTER_2"/>
    <property type="match status" value="1"/>
</dbReference>
<name>A0AAU7W7S4_9MICO</name>
<evidence type="ECO:0000256" key="6">
    <source>
        <dbReference type="ARBA" id="ARBA00022840"/>
    </source>
</evidence>
<dbReference type="SUPFAM" id="SSF52540">
    <property type="entry name" value="P-loop containing nucleoside triphosphate hydrolases"/>
    <property type="match status" value="1"/>
</dbReference>
<dbReference type="GO" id="GO:0005524">
    <property type="term" value="F:ATP binding"/>
    <property type="evidence" value="ECO:0007669"/>
    <property type="project" value="UniProtKB-KW"/>
</dbReference>
<dbReference type="EMBL" id="CP158374">
    <property type="protein sequence ID" value="XBX82703.1"/>
    <property type="molecule type" value="Genomic_DNA"/>
</dbReference>
<keyword evidence="7" id="KW-0472">Membrane</keyword>
<dbReference type="SMART" id="SM00382">
    <property type="entry name" value="AAA"/>
    <property type="match status" value="1"/>
</dbReference>
<proteinExistence type="inferred from homology"/>
<dbReference type="AlphaFoldDB" id="A0AAU7W7S4"/>
<dbReference type="RefSeq" id="WP_350348719.1">
    <property type="nucleotide sequence ID" value="NZ_CP158374.1"/>
</dbReference>
<accession>A0AAU7W7S4</accession>
<feature type="domain" description="ABC transporter" evidence="8">
    <location>
        <begin position="20"/>
        <end position="269"/>
    </location>
</feature>
<evidence type="ECO:0000256" key="4">
    <source>
        <dbReference type="ARBA" id="ARBA00022475"/>
    </source>
</evidence>
<dbReference type="InterPro" id="IPR027417">
    <property type="entry name" value="P-loop_NTPase"/>
</dbReference>
<dbReference type="PANTHER" id="PTHR43297:SF2">
    <property type="entry name" value="DIPEPTIDE TRANSPORT ATP-BINDING PROTEIN DPPD"/>
    <property type="match status" value="1"/>
</dbReference>
<dbReference type="InterPro" id="IPR003593">
    <property type="entry name" value="AAA+_ATPase"/>
</dbReference>
<evidence type="ECO:0000256" key="1">
    <source>
        <dbReference type="ARBA" id="ARBA00004202"/>
    </source>
</evidence>
<gene>
    <name evidence="9" type="ORF">ABIQ69_01955</name>
</gene>
<dbReference type="InterPro" id="IPR003439">
    <property type="entry name" value="ABC_transporter-like_ATP-bd"/>
</dbReference>
<keyword evidence="4" id="KW-1003">Cell membrane</keyword>
<dbReference type="PROSITE" id="PS00211">
    <property type="entry name" value="ABC_TRANSPORTER_1"/>
    <property type="match status" value="1"/>
</dbReference>
<dbReference type="FunFam" id="3.40.50.300:FF:000016">
    <property type="entry name" value="Oligopeptide ABC transporter ATP-binding component"/>
    <property type="match status" value="1"/>
</dbReference>